<dbReference type="EMBL" id="PXYT01000011">
    <property type="protein sequence ID" value="PSR30369.1"/>
    <property type="molecule type" value="Genomic_DNA"/>
</dbReference>
<evidence type="ECO:0000313" key="4">
    <source>
        <dbReference type="EMBL" id="PSR30369.1"/>
    </source>
</evidence>
<reference evidence="4 5" key="1">
    <citation type="journal article" date="2014" name="BMC Genomics">
        <title>Comparison of environmental and isolate Sulfobacillus genomes reveals diverse carbon, sulfur, nitrogen, and hydrogen metabolisms.</title>
        <authorList>
            <person name="Justice N.B."/>
            <person name="Norman A."/>
            <person name="Brown C.T."/>
            <person name="Singh A."/>
            <person name="Thomas B.C."/>
            <person name="Banfield J.F."/>
        </authorList>
    </citation>
    <scope>NUCLEOTIDE SEQUENCE [LARGE SCALE GENOMIC DNA]</scope>
    <source>
        <strain evidence="4">AMDSBA1</strain>
    </source>
</reference>
<feature type="domain" description="DUF3048" evidence="2">
    <location>
        <begin position="56"/>
        <end position="189"/>
    </location>
</feature>
<evidence type="ECO:0000259" key="2">
    <source>
        <dbReference type="Pfam" id="PF11258"/>
    </source>
</evidence>
<accession>A0A2T2X7A7</accession>
<feature type="region of interest" description="Disordered" evidence="1">
    <location>
        <begin position="28"/>
        <end position="49"/>
    </location>
</feature>
<evidence type="ECO:0000256" key="1">
    <source>
        <dbReference type="SAM" id="MobiDB-lite"/>
    </source>
</evidence>
<evidence type="ECO:0000313" key="5">
    <source>
        <dbReference type="Proteomes" id="UP000242699"/>
    </source>
</evidence>
<feature type="domain" description="DUF3048" evidence="3">
    <location>
        <begin position="221"/>
        <end position="343"/>
    </location>
</feature>
<dbReference type="InterPro" id="IPR035328">
    <property type="entry name" value="DUF3048_C"/>
</dbReference>
<dbReference type="Proteomes" id="UP000242699">
    <property type="component" value="Unassembled WGS sequence"/>
</dbReference>
<name>A0A2T2X7A7_9FIRM</name>
<dbReference type="InterPro" id="IPR023158">
    <property type="entry name" value="YerB-like_sf"/>
</dbReference>
<dbReference type="AlphaFoldDB" id="A0A2T2X7A7"/>
<gene>
    <name evidence="4" type="ORF">C7B43_06550</name>
</gene>
<dbReference type="InterPro" id="IPR021416">
    <property type="entry name" value="DUF3048_N"/>
</dbReference>
<organism evidence="4 5">
    <name type="scientific">Sulfobacillus benefaciens</name>
    <dbReference type="NCBI Taxonomy" id="453960"/>
    <lineage>
        <taxon>Bacteria</taxon>
        <taxon>Bacillati</taxon>
        <taxon>Bacillota</taxon>
        <taxon>Clostridia</taxon>
        <taxon>Eubacteriales</taxon>
        <taxon>Clostridiales Family XVII. Incertae Sedis</taxon>
        <taxon>Sulfobacillus</taxon>
    </lineage>
</organism>
<dbReference type="Pfam" id="PF11258">
    <property type="entry name" value="DUF3048"/>
    <property type="match status" value="1"/>
</dbReference>
<feature type="compositionally biased region" description="Low complexity" evidence="1">
    <location>
        <begin position="28"/>
        <end position="44"/>
    </location>
</feature>
<dbReference type="SUPFAM" id="SSF159774">
    <property type="entry name" value="YerB-like"/>
    <property type="match status" value="1"/>
</dbReference>
<sequence length="361" mass="40033">MIMHKTYPGLLILTTALFLAGCGSSHPVSRAHSSSKTSHPVSSSPLLSRQKNLDPLTGLPSPVHGPLLAVMVENSEYGRPQYGLRSADVVYEAYTEFFYYSRFMLLFYGKEPAQVGPVRSARPYFVSWVHGWPNAAYVHAGASNPGYVSINRDHIHNLDVDANAFGLAYRVSSRPAPHNLFMSVPKAAALAKRYWGNPGITPHWRFGPKAGSTPPKYQTITLTWNTHNTVEQWRWDAAARGWTRWVLCPECPNNQYQQVMGLNSHKPVVASNIVIQYTTEQYLPDPAGTGWIQIQTHGQGKALLILGNHIYKGTWSNSGPGQPTKFFLANGKSALFTPGQTWIEVVPNNHSAANPFKLQLQ</sequence>
<proteinExistence type="predicted"/>
<protein>
    <submittedName>
        <fullName evidence="4">DUF3048 domain-containing protein</fullName>
    </submittedName>
</protein>
<dbReference type="PROSITE" id="PS51257">
    <property type="entry name" value="PROKAR_LIPOPROTEIN"/>
    <property type="match status" value="1"/>
</dbReference>
<evidence type="ECO:0000259" key="3">
    <source>
        <dbReference type="Pfam" id="PF17479"/>
    </source>
</evidence>
<dbReference type="Pfam" id="PF17479">
    <property type="entry name" value="DUF3048_C"/>
    <property type="match status" value="1"/>
</dbReference>
<dbReference type="Gene3D" id="3.50.90.10">
    <property type="entry name" value="YerB-like"/>
    <property type="match status" value="1"/>
</dbReference>
<comment type="caution">
    <text evidence="4">The sequence shown here is derived from an EMBL/GenBank/DDBJ whole genome shotgun (WGS) entry which is preliminary data.</text>
</comment>